<organism evidence="1 2">
    <name type="scientific">Entomophthora muscae</name>
    <dbReference type="NCBI Taxonomy" id="34485"/>
    <lineage>
        <taxon>Eukaryota</taxon>
        <taxon>Fungi</taxon>
        <taxon>Fungi incertae sedis</taxon>
        <taxon>Zoopagomycota</taxon>
        <taxon>Entomophthoromycotina</taxon>
        <taxon>Entomophthoromycetes</taxon>
        <taxon>Entomophthorales</taxon>
        <taxon>Entomophthoraceae</taxon>
        <taxon>Entomophthora</taxon>
    </lineage>
</organism>
<keyword evidence="2" id="KW-1185">Reference proteome</keyword>
<comment type="caution">
    <text evidence="1">The sequence shown here is derived from an EMBL/GenBank/DDBJ whole genome shotgun (WGS) entry which is preliminary data.</text>
</comment>
<dbReference type="Proteomes" id="UP001165960">
    <property type="component" value="Unassembled WGS sequence"/>
</dbReference>
<reference evidence="1" key="1">
    <citation type="submission" date="2022-04" db="EMBL/GenBank/DDBJ databases">
        <title>Genome of the entomopathogenic fungus Entomophthora muscae.</title>
        <authorList>
            <person name="Elya C."/>
            <person name="Lovett B.R."/>
            <person name="Lee E."/>
            <person name="Macias A.M."/>
            <person name="Hajek A.E."/>
            <person name="De Bivort B.L."/>
            <person name="Kasson M.T."/>
            <person name="De Fine Licht H.H."/>
            <person name="Stajich J.E."/>
        </authorList>
    </citation>
    <scope>NUCLEOTIDE SEQUENCE</scope>
    <source>
        <strain evidence="1">Berkeley</strain>
    </source>
</reference>
<gene>
    <name evidence="1" type="ORF">DSO57_1010860</name>
</gene>
<sequence length="498" mass="57595">MERGDDSCGLDGSFDILERLFKKFLIDFGVRNPKGMFDSCALLFKKPETRLAISDILLEYVSEKSSYASEIKNSTLQEDLFWALLFDEEPRILHSSSILLTMLLPYLLLENPGILPVTLAIFVRLSTSFTSGINKPKKLKPIESKWSSLKCTGENKLPNIPDQLFTFLYGMYPRSLVLFLRSPVEYLQKVQSSAKEGWYSELLNNLDLSFIENSSVYNLGKDLLSTYKVIPELLLEDLKLDAYEKSPLKSLEPSDVISLCLEKRVELFKEDSKEHSLENAPYKSIVQRLTQIHLEIEASSTGLTNPAQSLNTEEKCLLLHAIRSELYLERFLRRHQSDYIRRFHREQLTESSSEAERHSLYSTCRALRQEVKLLKELQERQKLEGNASQSKHIKWENELNQKLKYYRELSRDLKAQNSLLQSELQLSKDTVAQKEEIAQKTQAELSSLQYQMETLDLLSSQLKEKERQNEELSSALLNWDFQKEEIAQLKEKVSQLGL</sequence>
<evidence type="ECO:0000313" key="1">
    <source>
        <dbReference type="EMBL" id="KAJ9078042.1"/>
    </source>
</evidence>
<proteinExistence type="predicted"/>
<dbReference type="EMBL" id="QTSX02002166">
    <property type="protein sequence ID" value="KAJ9078042.1"/>
    <property type="molecule type" value="Genomic_DNA"/>
</dbReference>
<accession>A0ACC2TU53</accession>
<protein>
    <submittedName>
        <fullName evidence="1">Uncharacterized protein</fullName>
    </submittedName>
</protein>
<name>A0ACC2TU53_9FUNG</name>
<evidence type="ECO:0000313" key="2">
    <source>
        <dbReference type="Proteomes" id="UP001165960"/>
    </source>
</evidence>